<evidence type="ECO:0000256" key="1">
    <source>
        <dbReference type="ARBA" id="ARBA00000822"/>
    </source>
</evidence>
<evidence type="ECO:0000256" key="12">
    <source>
        <dbReference type="ARBA" id="ARBA00023288"/>
    </source>
</evidence>
<feature type="compositionally biased region" description="Polar residues" evidence="16">
    <location>
        <begin position="607"/>
        <end position="619"/>
    </location>
</feature>
<feature type="chain" id="PRO_5046740516" description="chitinase" evidence="17">
    <location>
        <begin position="20"/>
        <end position="970"/>
    </location>
</feature>
<accession>A0ABR1NT09</accession>
<keyword evidence="10" id="KW-0472">Membrane</keyword>
<dbReference type="InterPro" id="IPR017853">
    <property type="entry name" value="GH"/>
</dbReference>
<feature type="compositionally biased region" description="Low complexity" evidence="16">
    <location>
        <begin position="821"/>
        <end position="836"/>
    </location>
</feature>
<dbReference type="InterPro" id="IPR001579">
    <property type="entry name" value="Glyco_hydro_18_chit_AS"/>
</dbReference>
<name>A0ABR1NT09_DIAER</name>
<feature type="region of interest" description="Disordered" evidence="16">
    <location>
        <begin position="595"/>
        <end position="680"/>
    </location>
</feature>
<evidence type="ECO:0000256" key="10">
    <source>
        <dbReference type="ARBA" id="ARBA00023136"/>
    </source>
</evidence>
<feature type="region of interest" description="Disordered" evidence="16">
    <location>
        <begin position="795"/>
        <end position="883"/>
    </location>
</feature>
<dbReference type="InterPro" id="IPR001223">
    <property type="entry name" value="Glyco_hydro18_cat"/>
</dbReference>
<evidence type="ECO:0000256" key="15">
    <source>
        <dbReference type="RuleBase" id="RU000489"/>
    </source>
</evidence>
<keyword evidence="9" id="KW-0146">Chitin degradation</keyword>
<feature type="region of interest" description="Disordered" evidence="16">
    <location>
        <begin position="515"/>
        <end position="579"/>
    </location>
</feature>
<keyword evidence="5" id="KW-1003">Cell membrane</keyword>
<dbReference type="PANTHER" id="PTHR45708">
    <property type="entry name" value="ENDOCHITINASE"/>
    <property type="match status" value="1"/>
</dbReference>
<evidence type="ECO:0000256" key="14">
    <source>
        <dbReference type="ARBA" id="ARBA00023326"/>
    </source>
</evidence>
<dbReference type="EMBL" id="JAKNSF020000118">
    <property type="protein sequence ID" value="KAK7714404.1"/>
    <property type="molecule type" value="Genomic_DNA"/>
</dbReference>
<dbReference type="InterPro" id="IPR050542">
    <property type="entry name" value="Glycosyl_Hydrlase18_Chitinase"/>
</dbReference>
<protein>
    <recommendedName>
        <fullName evidence="4">chitinase</fullName>
        <ecNumber evidence="4">3.2.1.14</ecNumber>
    </recommendedName>
</protein>
<gene>
    <name evidence="19" type="primary">CHT2_4</name>
    <name evidence="19" type="ORF">SLS63_011806</name>
</gene>
<evidence type="ECO:0000313" key="19">
    <source>
        <dbReference type="EMBL" id="KAK7714404.1"/>
    </source>
</evidence>
<feature type="compositionally biased region" description="Low complexity" evidence="16">
    <location>
        <begin position="595"/>
        <end position="606"/>
    </location>
</feature>
<feature type="compositionally biased region" description="Low complexity" evidence="16">
    <location>
        <begin position="515"/>
        <end position="566"/>
    </location>
</feature>
<evidence type="ECO:0000256" key="4">
    <source>
        <dbReference type="ARBA" id="ARBA00012729"/>
    </source>
</evidence>
<keyword evidence="17" id="KW-0732">Signal</keyword>
<evidence type="ECO:0000256" key="7">
    <source>
        <dbReference type="ARBA" id="ARBA00022622"/>
    </source>
</evidence>
<feature type="region of interest" description="Disordered" evidence="16">
    <location>
        <begin position="895"/>
        <end position="919"/>
    </location>
</feature>
<feature type="signal peptide" evidence="17">
    <location>
        <begin position="1"/>
        <end position="19"/>
    </location>
</feature>
<dbReference type="PROSITE" id="PS51910">
    <property type="entry name" value="GH18_2"/>
    <property type="match status" value="1"/>
</dbReference>
<dbReference type="Gene3D" id="3.20.20.80">
    <property type="entry name" value="Glycosidases"/>
    <property type="match status" value="1"/>
</dbReference>
<evidence type="ECO:0000256" key="8">
    <source>
        <dbReference type="ARBA" id="ARBA00022801"/>
    </source>
</evidence>
<dbReference type="Pfam" id="PF00704">
    <property type="entry name" value="Glyco_hydro_18"/>
    <property type="match status" value="1"/>
</dbReference>
<evidence type="ECO:0000256" key="9">
    <source>
        <dbReference type="ARBA" id="ARBA00023024"/>
    </source>
</evidence>
<sequence>MYLRESLAVAALAAAPVLATSSSVNVYWGQQGNGDLATACQDPSVDYITLGFVNVSPENGGLTEYPGTNFGAHCWADKYSADGQTSKLLSTCPSLTPGIAVCQGLGKKVLLSIGGEYGADSNYTVSTPENGVAFAEFIWGAFGPYTEDWAGKPRPFDDGDKHNAVDGFDFDLESASSGDEGYAAMIDTLRALIVVSGRDDIITAAPQCPLEAKWQTMTYLLQNVQFDRLWIQFYNNELCNLLNADGTPNPGFNYADWETYLANTPSKNAKLHIGLPGSPAAAGSGYVDASVASTYLCKYGDYPMFGGAMVWDQWFASQNTVDGAFYNQVLGESMKCGCKACPVPTSTVSASTIASSTAATTSLSTVPPVTITSSTSAPPASTPTCTGVSGWDKDGTNIGFYADAASATYSGCLALCDANEACLSFGVLSTPACALYDYAVEGNVVADASSGNTFYNKGGVCPLPSSSSSVVTSASETSASETTILTSSSASIESSTALSTTSDVSSSYTSETSTYSATTLTTSSAESTSTSEANSSYTSETSTYSATTLTTSSAETASTSEATSTEVPPPVTSDTESVSLSSTASWSNITWTTATSTSEAQTAPTTITSSSFHLSTRPHTSWSNTTWTSHGPSSTSETIESSTTEITSTTVGTIESSTTQITSTTVATEPTGPGNGGQTTETFYSTTVLTVTSCAPSVTDCPGHVTTSIIPITSTVVPSPTPGDDETVTATVVPITSTSAGPISGGEHLTTSTIYSTTVYTVTSCAPAVTDCPGKIGSVTTQIIAISTTVCPVTEGGHSVSTPPAENGGGGSTPSETKPVGSGPSPSSPAENEGSSPNPPTPSGGEASHPSPSTPAGGEGSYPSPPEETKEGTTTSTVTTKLHSTITLPVVSVPTAGNEGYAPPPVNNAGPGPSHGFGNSTATKTFSLATVKPTGTGVPAPQNTVVTAGAARGIVGAGLTVVVGVMAFML</sequence>
<evidence type="ECO:0000256" key="2">
    <source>
        <dbReference type="ARBA" id="ARBA00004609"/>
    </source>
</evidence>
<comment type="caution">
    <text evidence="19">The sequence shown here is derived from an EMBL/GenBank/DDBJ whole genome shotgun (WGS) entry which is preliminary data.</text>
</comment>
<keyword evidence="8 15" id="KW-0378">Hydrolase</keyword>
<evidence type="ECO:0000256" key="3">
    <source>
        <dbReference type="ARBA" id="ARBA00004613"/>
    </source>
</evidence>
<keyword evidence="7" id="KW-0336">GPI-anchor</keyword>
<organism evidence="19 20">
    <name type="scientific">Diaporthe eres</name>
    <name type="common">Phomopsis oblonga</name>
    <dbReference type="NCBI Taxonomy" id="83184"/>
    <lineage>
        <taxon>Eukaryota</taxon>
        <taxon>Fungi</taxon>
        <taxon>Dikarya</taxon>
        <taxon>Ascomycota</taxon>
        <taxon>Pezizomycotina</taxon>
        <taxon>Sordariomycetes</taxon>
        <taxon>Sordariomycetidae</taxon>
        <taxon>Diaporthales</taxon>
        <taxon>Diaporthaceae</taxon>
        <taxon>Diaporthe</taxon>
        <taxon>Diaporthe eres species complex</taxon>
    </lineage>
</organism>
<feature type="compositionally biased region" description="Low complexity" evidence="16">
    <location>
        <begin position="872"/>
        <end position="883"/>
    </location>
</feature>
<evidence type="ECO:0000256" key="16">
    <source>
        <dbReference type="SAM" id="MobiDB-lite"/>
    </source>
</evidence>
<evidence type="ECO:0000256" key="11">
    <source>
        <dbReference type="ARBA" id="ARBA00023277"/>
    </source>
</evidence>
<dbReference type="PANTHER" id="PTHR45708:SF47">
    <property type="entry name" value="ENDOCHITINASE A"/>
    <property type="match status" value="1"/>
</dbReference>
<reference evidence="19 20" key="1">
    <citation type="submission" date="2024-02" db="EMBL/GenBank/DDBJ databases">
        <title>De novo assembly and annotation of 12 fungi associated with fruit tree decline syndrome in Ontario, Canada.</title>
        <authorList>
            <person name="Sulman M."/>
            <person name="Ellouze W."/>
            <person name="Ilyukhin E."/>
        </authorList>
    </citation>
    <scope>NUCLEOTIDE SEQUENCE [LARGE SCALE GENOMIC DNA]</scope>
    <source>
        <strain evidence="19 20">M169</strain>
    </source>
</reference>
<comment type="subcellular location">
    <subcellularLocation>
        <location evidence="2">Cell membrane</location>
        <topology evidence="2">Lipid-anchor</topology>
        <topology evidence="2">GPI-anchor</topology>
    </subcellularLocation>
    <subcellularLocation>
        <location evidence="3">Secreted</location>
    </subcellularLocation>
</comment>
<feature type="domain" description="GH18" evidence="18">
    <location>
        <begin position="22"/>
        <end position="328"/>
    </location>
</feature>
<feature type="compositionally biased region" description="Low complexity" evidence="16">
    <location>
        <begin position="620"/>
        <end position="669"/>
    </location>
</feature>
<dbReference type="PROSITE" id="PS01095">
    <property type="entry name" value="GH18_1"/>
    <property type="match status" value="1"/>
</dbReference>
<keyword evidence="11" id="KW-0119">Carbohydrate metabolism</keyword>
<evidence type="ECO:0000256" key="13">
    <source>
        <dbReference type="ARBA" id="ARBA00023295"/>
    </source>
</evidence>
<dbReference type="EC" id="3.2.1.14" evidence="4"/>
<keyword evidence="7" id="KW-0325">Glycoprotein</keyword>
<comment type="catalytic activity">
    <reaction evidence="1">
        <text>Random endo-hydrolysis of N-acetyl-beta-D-glucosaminide (1-&gt;4)-beta-linkages in chitin and chitodextrins.</text>
        <dbReference type="EC" id="3.2.1.14"/>
    </reaction>
</comment>
<proteinExistence type="predicted"/>
<evidence type="ECO:0000256" key="5">
    <source>
        <dbReference type="ARBA" id="ARBA00022475"/>
    </source>
</evidence>
<evidence type="ECO:0000256" key="6">
    <source>
        <dbReference type="ARBA" id="ARBA00022525"/>
    </source>
</evidence>
<evidence type="ECO:0000313" key="20">
    <source>
        <dbReference type="Proteomes" id="UP001430848"/>
    </source>
</evidence>
<evidence type="ECO:0000259" key="18">
    <source>
        <dbReference type="PROSITE" id="PS51910"/>
    </source>
</evidence>
<dbReference type="SUPFAM" id="SSF51445">
    <property type="entry name" value="(Trans)glycosidases"/>
    <property type="match status" value="1"/>
</dbReference>
<dbReference type="Proteomes" id="UP001430848">
    <property type="component" value="Unassembled WGS sequence"/>
</dbReference>
<evidence type="ECO:0000256" key="17">
    <source>
        <dbReference type="SAM" id="SignalP"/>
    </source>
</evidence>
<keyword evidence="12" id="KW-0449">Lipoprotein</keyword>
<keyword evidence="14" id="KW-0624">Polysaccharide degradation</keyword>
<keyword evidence="20" id="KW-1185">Reference proteome</keyword>
<keyword evidence="6" id="KW-0964">Secreted</keyword>
<keyword evidence="13 15" id="KW-0326">Glycosidase</keyword>